<name>A0ABX4XJ40_9LIST</name>
<organism evidence="3 4">
    <name type="scientific">Listeria newyorkensis</name>
    <dbReference type="NCBI Taxonomy" id="1497681"/>
    <lineage>
        <taxon>Bacteria</taxon>
        <taxon>Bacillati</taxon>
        <taxon>Bacillota</taxon>
        <taxon>Bacilli</taxon>
        <taxon>Bacillales</taxon>
        <taxon>Listeriaceae</taxon>
        <taxon>Listeria</taxon>
    </lineage>
</organism>
<proteinExistence type="predicted"/>
<sequence>MKKATIIAMLAAMSFTLGACGNTATDTKDNTPKSETVAEKPDMTKKVDGVAIDMTEATKLDKANKTDDTIIKIHFKGKNNSPDPQPLDAMLLTVKNSEGKTLDIYPSTSLGKTLAPGEKAEGDAFFVLKGEAPLTVTYENPETKSKATWTIKTIKDAS</sequence>
<evidence type="ECO:0000313" key="3">
    <source>
        <dbReference type="EMBL" id="PNP88400.1"/>
    </source>
</evidence>
<feature type="signal peptide" evidence="2">
    <location>
        <begin position="1"/>
        <end position="19"/>
    </location>
</feature>
<dbReference type="Proteomes" id="UP000236500">
    <property type="component" value="Unassembled WGS sequence"/>
</dbReference>
<feature type="chain" id="PRO_5046090586" description="DUF4352 domain-containing protein" evidence="2">
    <location>
        <begin position="20"/>
        <end position="158"/>
    </location>
</feature>
<evidence type="ECO:0000313" key="4">
    <source>
        <dbReference type="Proteomes" id="UP000236500"/>
    </source>
</evidence>
<protein>
    <recommendedName>
        <fullName evidence="5">DUF4352 domain-containing protein</fullName>
    </recommendedName>
</protein>
<dbReference type="RefSeq" id="WP_036092810.1">
    <property type="nucleotide sequence ID" value="NZ_BJEY01000032.1"/>
</dbReference>
<dbReference type="InterPro" id="IPR029050">
    <property type="entry name" value="Immunoprotect_excell_Ig-like"/>
</dbReference>
<evidence type="ECO:0000256" key="1">
    <source>
        <dbReference type="ARBA" id="ARBA00022729"/>
    </source>
</evidence>
<dbReference type="EMBL" id="MPDH01000023">
    <property type="protein sequence ID" value="PNP88400.1"/>
    <property type="molecule type" value="Genomic_DNA"/>
</dbReference>
<dbReference type="PROSITE" id="PS51257">
    <property type="entry name" value="PROKAR_LIPOPROTEIN"/>
    <property type="match status" value="1"/>
</dbReference>
<comment type="caution">
    <text evidence="3">The sequence shown here is derived from an EMBL/GenBank/DDBJ whole genome shotgun (WGS) entry which is preliminary data.</text>
</comment>
<keyword evidence="4" id="KW-1185">Reference proteome</keyword>
<reference evidence="3 4" key="1">
    <citation type="submission" date="2016-11" db="EMBL/GenBank/DDBJ databases">
        <title>Whole Genome Sequence of Listeria newyorkensis.</title>
        <authorList>
            <person name="Frink S."/>
            <person name="Morales C."/>
            <person name="Kiang D."/>
        </authorList>
    </citation>
    <scope>NUCLEOTIDE SEQUENCE [LARGE SCALE GENOMIC DNA]</scope>
    <source>
        <strain evidence="3 4">F1604011-044</strain>
    </source>
</reference>
<accession>A0ABX4XJ40</accession>
<keyword evidence="1 2" id="KW-0732">Signal</keyword>
<evidence type="ECO:0008006" key="5">
    <source>
        <dbReference type="Google" id="ProtNLM"/>
    </source>
</evidence>
<evidence type="ECO:0000256" key="2">
    <source>
        <dbReference type="SAM" id="SignalP"/>
    </source>
</evidence>
<gene>
    <name evidence="3" type="ORF">BMT55_15100</name>
</gene>
<dbReference type="Gene3D" id="2.60.40.1240">
    <property type="match status" value="1"/>
</dbReference>